<comment type="subcellular location">
    <subcellularLocation>
        <location evidence="10">Cytoplasm</location>
    </subcellularLocation>
</comment>
<dbReference type="PROSITE" id="PS50889">
    <property type="entry name" value="S4"/>
    <property type="match status" value="1"/>
</dbReference>
<evidence type="ECO:0000256" key="6">
    <source>
        <dbReference type="ARBA" id="ARBA00022884"/>
    </source>
</evidence>
<dbReference type="SUPFAM" id="SSF52374">
    <property type="entry name" value="Nucleotidylyl transferase"/>
    <property type="match status" value="1"/>
</dbReference>
<dbReference type="InterPro" id="IPR002305">
    <property type="entry name" value="aa-tRNA-synth_Ic"/>
</dbReference>
<dbReference type="Gene3D" id="3.40.50.620">
    <property type="entry name" value="HUPs"/>
    <property type="match status" value="1"/>
</dbReference>
<reference evidence="13" key="1">
    <citation type="journal article" date="2020" name="mSystems">
        <title>Genome- and Community-Level Interaction Insights into Carbon Utilization and Element Cycling Functions of Hydrothermarchaeota in Hydrothermal Sediment.</title>
        <authorList>
            <person name="Zhou Z."/>
            <person name="Liu Y."/>
            <person name="Xu W."/>
            <person name="Pan J."/>
            <person name="Luo Z.H."/>
            <person name="Li M."/>
        </authorList>
    </citation>
    <scope>NUCLEOTIDE SEQUENCE [LARGE SCALE GENOMIC DNA]</scope>
    <source>
        <strain evidence="13">HyVt-527</strain>
    </source>
</reference>
<dbReference type="PROSITE" id="PS00178">
    <property type="entry name" value="AA_TRNA_LIGASE_I"/>
    <property type="match status" value="1"/>
</dbReference>
<dbReference type="SUPFAM" id="SSF55174">
    <property type="entry name" value="Alpha-L RNA-binding motif"/>
    <property type="match status" value="1"/>
</dbReference>
<dbReference type="CDD" id="cd00805">
    <property type="entry name" value="TyrRS_core"/>
    <property type="match status" value="1"/>
</dbReference>
<comment type="caution">
    <text evidence="10">Lacks conserved residue(s) required for the propagation of feature annotation.</text>
</comment>
<dbReference type="EC" id="6.1.1.1" evidence="10"/>
<dbReference type="PANTHER" id="PTHR11766">
    <property type="entry name" value="TYROSYL-TRNA SYNTHETASE"/>
    <property type="match status" value="1"/>
</dbReference>
<dbReference type="NCBIfam" id="TIGR00234">
    <property type="entry name" value="tyrS"/>
    <property type="match status" value="1"/>
</dbReference>
<keyword evidence="4 10" id="KW-0547">Nucleotide-binding</keyword>
<protein>
    <recommendedName>
        <fullName evidence="10">Tyrosine--tRNA ligase</fullName>
        <ecNumber evidence="10">6.1.1.1</ecNumber>
    </recommendedName>
    <alternativeName>
        <fullName evidence="10">Tyrosyl-tRNA synthetase</fullName>
        <shortName evidence="10">TyrRS</shortName>
    </alternativeName>
</protein>
<dbReference type="InterPro" id="IPR024088">
    <property type="entry name" value="Tyr-tRNA-ligase_bac-type"/>
</dbReference>
<evidence type="ECO:0000256" key="5">
    <source>
        <dbReference type="ARBA" id="ARBA00022840"/>
    </source>
</evidence>
<dbReference type="InterPro" id="IPR036986">
    <property type="entry name" value="S4_RNA-bd_sf"/>
</dbReference>
<dbReference type="Gene3D" id="1.10.240.10">
    <property type="entry name" value="Tyrosyl-Transfer RNA Synthetase"/>
    <property type="match status" value="1"/>
</dbReference>
<comment type="catalytic activity">
    <reaction evidence="9 10">
        <text>tRNA(Tyr) + L-tyrosine + ATP = L-tyrosyl-tRNA(Tyr) + AMP + diphosphate + H(+)</text>
        <dbReference type="Rhea" id="RHEA:10220"/>
        <dbReference type="Rhea" id="RHEA-COMP:9706"/>
        <dbReference type="Rhea" id="RHEA-COMP:9707"/>
        <dbReference type="ChEBI" id="CHEBI:15378"/>
        <dbReference type="ChEBI" id="CHEBI:30616"/>
        <dbReference type="ChEBI" id="CHEBI:33019"/>
        <dbReference type="ChEBI" id="CHEBI:58315"/>
        <dbReference type="ChEBI" id="CHEBI:78442"/>
        <dbReference type="ChEBI" id="CHEBI:78536"/>
        <dbReference type="ChEBI" id="CHEBI:456215"/>
        <dbReference type="EC" id="6.1.1.1"/>
    </reaction>
</comment>
<dbReference type="PRINTS" id="PR01040">
    <property type="entry name" value="TRNASYNTHTYR"/>
</dbReference>
<dbReference type="AlphaFoldDB" id="A0A7V5PNE9"/>
<dbReference type="EMBL" id="DROD01000260">
    <property type="protein sequence ID" value="HHJ52316.1"/>
    <property type="molecule type" value="Genomic_DNA"/>
</dbReference>
<feature type="short sequence motif" description="'HIGH' region" evidence="10">
    <location>
        <begin position="48"/>
        <end position="57"/>
    </location>
</feature>
<dbReference type="GO" id="GO:0006437">
    <property type="term" value="P:tyrosyl-tRNA aminoacylation"/>
    <property type="evidence" value="ECO:0007669"/>
    <property type="project" value="UniProtKB-UniRule"/>
</dbReference>
<comment type="similarity">
    <text evidence="10">Belongs to the class-I aminoacyl-tRNA synthetase family. TyrS type 2 subfamily.</text>
</comment>
<keyword evidence="8 10" id="KW-0030">Aminoacyl-tRNA synthetase</keyword>
<evidence type="ECO:0000256" key="4">
    <source>
        <dbReference type="ARBA" id="ARBA00022741"/>
    </source>
</evidence>
<dbReference type="GO" id="GO:0005524">
    <property type="term" value="F:ATP binding"/>
    <property type="evidence" value="ECO:0007669"/>
    <property type="project" value="UniProtKB-UniRule"/>
</dbReference>
<keyword evidence="5 10" id="KW-0067">ATP-binding</keyword>
<dbReference type="Pfam" id="PF01479">
    <property type="entry name" value="S4"/>
    <property type="match status" value="1"/>
</dbReference>
<evidence type="ECO:0000256" key="8">
    <source>
        <dbReference type="ARBA" id="ARBA00023146"/>
    </source>
</evidence>
<evidence type="ECO:0000256" key="11">
    <source>
        <dbReference type="PROSITE-ProRule" id="PRU00182"/>
    </source>
</evidence>
<evidence type="ECO:0000256" key="10">
    <source>
        <dbReference type="HAMAP-Rule" id="MF_02007"/>
    </source>
</evidence>
<dbReference type="Proteomes" id="UP000886124">
    <property type="component" value="Unassembled WGS sequence"/>
</dbReference>
<sequence length="402" mass="45954">MAFPSINEQMDMIRRGTVEILPEEELVKKLERSIKENKPLIVKQGFDPTAPDIHLGHTVGIRKLRHFQELGHQVVVIIGDFTAMVGDPSEKNATRPRLSHDQVMEHAKTYREQFFKILDPEKTIVRYNGEWFSKMNFAEIMELASKFTVARMLERDDFAKRYANQQPISIHEFFYPLMQAYDSVVIKADVELGATEQKFNLVIGRNIQKEYGQEPQIILTLPVLEGLDGKQRMSKSLGNYIGIDEAPEEMYGKTLSIPDNLIMRYFELVTDVDLSELKEIAAKLQDPAVNPRDIKRYLARTIVRMYHDEQAAARAEAHFDQVFVKKDIPDDIPEVAVGQDQMRIDDLVVFAGMAKSKGEARRLIQGGGVSLDGEKITDPFHTVRIKKGQVLKVGKRRFARLV</sequence>
<keyword evidence="6 11" id="KW-0694">RNA-binding</keyword>
<dbReference type="GO" id="GO:0004831">
    <property type="term" value="F:tyrosine-tRNA ligase activity"/>
    <property type="evidence" value="ECO:0007669"/>
    <property type="project" value="UniProtKB-UniRule"/>
</dbReference>
<keyword evidence="3 10" id="KW-0436">Ligase</keyword>
<evidence type="ECO:0000256" key="2">
    <source>
        <dbReference type="ARBA" id="ARBA00022490"/>
    </source>
</evidence>
<organism evidence="13">
    <name type="scientific">Caldithrix abyssi</name>
    <dbReference type="NCBI Taxonomy" id="187145"/>
    <lineage>
        <taxon>Bacteria</taxon>
        <taxon>Pseudomonadati</taxon>
        <taxon>Calditrichota</taxon>
        <taxon>Calditrichia</taxon>
        <taxon>Calditrichales</taxon>
        <taxon>Calditrichaceae</taxon>
        <taxon>Caldithrix</taxon>
    </lineage>
</organism>
<evidence type="ECO:0000313" key="13">
    <source>
        <dbReference type="EMBL" id="HHJ52316.1"/>
    </source>
</evidence>
<dbReference type="FunFam" id="3.40.50.620:FF:000061">
    <property type="entry name" value="Tyrosine--tRNA ligase"/>
    <property type="match status" value="1"/>
</dbReference>
<dbReference type="InterPro" id="IPR014729">
    <property type="entry name" value="Rossmann-like_a/b/a_fold"/>
</dbReference>
<comment type="caution">
    <text evidence="13">The sequence shown here is derived from an EMBL/GenBank/DDBJ whole genome shotgun (WGS) entry which is preliminary data.</text>
</comment>
<dbReference type="GO" id="GO:0003723">
    <property type="term" value="F:RNA binding"/>
    <property type="evidence" value="ECO:0007669"/>
    <property type="project" value="UniProtKB-KW"/>
</dbReference>
<dbReference type="InterPro" id="IPR002307">
    <property type="entry name" value="Tyr-tRNA-ligase"/>
</dbReference>
<evidence type="ECO:0000256" key="3">
    <source>
        <dbReference type="ARBA" id="ARBA00022598"/>
    </source>
</evidence>
<comment type="subunit">
    <text evidence="1 10">Homodimer.</text>
</comment>
<feature type="domain" description="RNA-binding S4" evidence="12">
    <location>
        <begin position="342"/>
        <end position="400"/>
    </location>
</feature>
<accession>A0A7V5PNE9</accession>
<evidence type="ECO:0000259" key="12">
    <source>
        <dbReference type="SMART" id="SM00363"/>
    </source>
</evidence>
<dbReference type="PANTHER" id="PTHR11766:SF1">
    <property type="entry name" value="TYROSINE--TRNA LIGASE"/>
    <property type="match status" value="1"/>
</dbReference>
<keyword evidence="2 10" id="KW-0963">Cytoplasm</keyword>
<dbReference type="FunFam" id="1.10.240.10:FF:000006">
    <property type="entry name" value="Tyrosine--tRNA ligase"/>
    <property type="match status" value="1"/>
</dbReference>
<comment type="function">
    <text evidence="10">Catalyzes the attachment of tyrosine to tRNA(Tyr) in a two-step reaction: tyrosine is first activated by ATP to form Tyr-AMP and then transferred to the acceptor end of tRNA(Tyr).</text>
</comment>
<dbReference type="InterPro" id="IPR001412">
    <property type="entry name" value="aa-tRNA-synth_I_CS"/>
</dbReference>
<proteinExistence type="inferred from homology"/>
<dbReference type="FunFam" id="3.10.290.10:FF:000022">
    <property type="entry name" value="Tyrosine--tRNA ligase"/>
    <property type="match status" value="1"/>
</dbReference>
<name>A0A7V5PNE9_CALAY</name>
<dbReference type="CDD" id="cd00165">
    <property type="entry name" value="S4"/>
    <property type="match status" value="1"/>
</dbReference>
<evidence type="ECO:0000256" key="9">
    <source>
        <dbReference type="ARBA" id="ARBA00048248"/>
    </source>
</evidence>
<dbReference type="InterPro" id="IPR002942">
    <property type="entry name" value="S4_RNA-bd"/>
</dbReference>
<dbReference type="SMART" id="SM00363">
    <property type="entry name" value="S4"/>
    <property type="match status" value="1"/>
</dbReference>
<dbReference type="GO" id="GO:0005829">
    <property type="term" value="C:cytosol"/>
    <property type="evidence" value="ECO:0007669"/>
    <property type="project" value="TreeGrafter"/>
</dbReference>
<dbReference type="InterPro" id="IPR024108">
    <property type="entry name" value="Tyr-tRNA-ligase_bac_2"/>
</dbReference>
<dbReference type="Pfam" id="PF00579">
    <property type="entry name" value="tRNA-synt_1b"/>
    <property type="match status" value="1"/>
</dbReference>
<dbReference type="Gene3D" id="3.10.290.10">
    <property type="entry name" value="RNA-binding S4 domain"/>
    <property type="match status" value="1"/>
</dbReference>
<keyword evidence="7 10" id="KW-0648">Protein biosynthesis</keyword>
<feature type="binding site" evidence="10">
    <location>
        <position position="235"/>
    </location>
    <ligand>
        <name>ATP</name>
        <dbReference type="ChEBI" id="CHEBI:30616"/>
    </ligand>
</feature>
<evidence type="ECO:0000256" key="7">
    <source>
        <dbReference type="ARBA" id="ARBA00022917"/>
    </source>
</evidence>
<dbReference type="HAMAP" id="MF_02007">
    <property type="entry name" value="Tyr_tRNA_synth_type2"/>
    <property type="match status" value="1"/>
</dbReference>
<gene>
    <name evidence="10" type="primary">tyrS</name>
    <name evidence="13" type="ORF">ENJ89_03905</name>
</gene>
<evidence type="ECO:0000256" key="1">
    <source>
        <dbReference type="ARBA" id="ARBA00011738"/>
    </source>
</evidence>